<reference evidence="1 2" key="1">
    <citation type="submission" date="2020-02" db="EMBL/GenBank/DDBJ databases">
        <title>Streptomyces malaysiensis DSM14702 (JHCC583434, PFL_A843) Genome sequencing and assembly.</title>
        <authorList>
            <person name="Samborskyy M."/>
        </authorList>
    </citation>
    <scope>NUCLEOTIDE SEQUENCE [LARGE SCALE GENOMIC DNA]</scope>
    <source>
        <strain evidence="1 2">DSM 14702</strain>
    </source>
</reference>
<dbReference type="AlphaFoldDB" id="A0A7X6AXQ5"/>
<sequence>MLLRPVCLLDVLHGLVEELPELFERGGRVAAGVGSVVVPGCHQMGVGVLLELAWSVEVVEEADGALPALLDPGDHAGERVLALVEKAVGGVLDTLDRAVGSGDDHVEFARVRPGVDGSGDLVEVAADVAEVSAGGEELGYDLAFAGDGARGPLEVAGCGEGSTGEEACEGEASGLGAGGNECEFVVAEAGVADMRALAALVLAATGTRRLVSVL</sequence>
<comment type="caution">
    <text evidence="1">The sequence shown here is derived from an EMBL/GenBank/DDBJ whole genome shotgun (WGS) entry which is preliminary data.</text>
</comment>
<gene>
    <name evidence="1" type="ORF">SMALB_3543</name>
</gene>
<proteinExistence type="predicted"/>
<evidence type="ECO:0000313" key="1">
    <source>
        <dbReference type="EMBL" id="NIY65541.1"/>
    </source>
</evidence>
<protein>
    <submittedName>
        <fullName evidence="1">Uncharacterized protein</fullName>
    </submittedName>
</protein>
<accession>A0A7X6AXQ5</accession>
<name>A0A7X6AXQ5_STRMQ</name>
<evidence type="ECO:0000313" key="2">
    <source>
        <dbReference type="Proteomes" id="UP000536624"/>
    </source>
</evidence>
<dbReference type="EMBL" id="JAALLH010000001">
    <property type="protein sequence ID" value="NIY65541.1"/>
    <property type="molecule type" value="Genomic_DNA"/>
</dbReference>
<organism evidence="1 2">
    <name type="scientific">Streptomyces malaysiensis</name>
    <dbReference type="NCBI Taxonomy" id="92644"/>
    <lineage>
        <taxon>Bacteria</taxon>
        <taxon>Bacillati</taxon>
        <taxon>Actinomycetota</taxon>
        <taxon>Actinomycetes</taxon>
        <taxon>Kitasatosporales</taxon>
        <taxon>Streptomycetaceae</taxon>
        <taxon>Streptomyces</taxon>
        <taxon>Streptomyces violaceusniger group</taxon>
    </lineage>
</organism>
<dbReference type="Proteomes" id="UP000536624">
    <property type="component" value="Unassembled WGS sequence"/>
</dbReference>